<evidence type="ECO:0000313" key="3">
    <source>
        <dbReference type="Proteomes" id="UP000887540"/>
    </source>
</evidence>
<sequence length="194" mass="22420">MHDDSTNTNLHSNGTHSSSSASSSTVIDNIPFAEEIVQANKEDAQDDEVGKKPDDIPVDQAMHIDKKVDPMRVKKATEILIKALENRLEAEVKMKEALEEISGLLEVTKYAHLINAVGEQLKIDPVEIETNRDKMWQKVLDLAKQLKENMDEYEKHQADLEELYREYREATEANKRELEELEWRLKMLEDLNKY</sequence>
<protein>
    <submittedName>
        <fullName evidence="4">Uncharacterized protein</fullName>
    </submittedName>
</protein>
<proteinExistence type="predicted"/>
<name>A0A914CE17_9BILA</name>
<reference evidence="4" key="1">
    <citation type="submission" date="2022-11" db="UniProtKB">
        <authorList>
            <consortium name="WormBaseParasite"/>
        </authorList>
    </citation>
    <scope>IDENTIFICATION</scope>
</reference>
<dbReference type="WBParaSite" id="ACRNAN_Path_925.g3561.t1">
    <property type="protein sequence ID" value="ACRNAN_Path_925.g3561.t1"/>
    <property type="gene ID" value="ACRNAN_Path_925.g3561"/>
</dbReference>
<accession>A0A914CE17</accession>
<feature type="coiled-coil region" evidence="1">
    <location>
        <begin position="143"/>
        <end position="191"/>
    </location>
</feature>
<dbReference type="Proteomes" id="UP000887540">
    <property type="component" value="Unplaced"/>
</dbReference>
<evidence type="ECO:0000256" key="1">
    <source>
        <dbReference type="SAM" id="Coils"/>
    </source>
</evidence>
<organism evidence="3 4">
    <name type="scientific">Acrobeloides nanus</name>
    <dbReference type="NCBI Taxonomy" id="290746"/>
    <lineage>
        <taxon>Eukaryota</taxon>
        <taxon>Metazoa</taxon>
        <taxon>Ecdysozoa</taxon>
        <taxon>Nematoda</taxon>
        <taxon>Chromadorea</taxon>
        <taxon>Rhabditida</taxon>
        <taxon>Tylenchina</taxon>
        <taxon>Cephalobomorpha</taxon>
        <taxon>Cephaloboidea</taxon>
        <taxon>Cephalobidae</taxon>
        <taxon>Acrobeloides</taxon>
    </lineage>
</organism>
<feature type="region of interest" description="Disordered" evidence="2">
    <location>
        <begin position="1"/>
        <end position="25"/>
    </location>
</feature>
<dbReference type="AlphaFoldDB" id="A0A914CE17"/>
<keyword evidence="1" id="KW-0175">Coiled coil</keyword>
<evidence type="ECO:0000313" key="4">
    <source>
        <dbReference type="WBParaSite" id="ACRNAN_Path_925.g3561.t1"/>
    </source>
</evidence>
<evidence type="ECO:0000256" key="2">
    <source>
        <dbReference type="SAM" id="MobiDB-lite"/>
    </source>
</evidence>
<keyword evidence="3" id="KW-1185">Reference proteome</keyword>